<evidence type="ECO:0000313" key="2">
    <source>
        <dbReference type="EMBL" id="KAF7598985.1"/>
    </source>
</evidence>
<organism evidence="3 4">
    <name type="scientific">Candidatus Dactylopiibacterium carminicum</name>
    <dbReference type="NCBI Taxonomy" id="857335"/>
    <lineage>
        <taxon>Bacteria</taxon>
        <taxon>Pseudomonadati</taxon>
        <taxon>Pseudomonadota</taxon>
        <taxon>Betaproteobacteria</taxon>
        <taxon>Rhodocyclales</taxon>
        <taxon>Rhodocyclaceae</taxon>
        <taxon>Candidatus Dactylopiibacterium</taxon>
    </lineage>
</organism>
<feature type="transmembrane region" description="Helical" evidence="1">
    <location>
        <begin position="98"/>
        <end position="117"/>
    </location>
</feature>
<evidence type="ECO:0000256" key="1">
    <source>
        <dbReference type="SAM" id="Phobius"/>
    </source>
</evidence>
<dbReference type="PANTHER" id="PTHR35867">
    <property type="entry name" value="PROTEIN RSEC"/>
    <property type="match status" value="1"/>
</dbReference>
<dbReference type="AlphaFoldDB" id="A0A272ES47"/>
<dbReference type="PIRSF" id="PIRSF004923">
    <property type="entry name" value="RseC"/>
    <property type="match status" value="1"/>
</dbReference>
<keyword evidence="1" id="KW-0812">Transmembrane</keyword>
<evidence type="ECO:0000313" key="3">
    <source>
        <dbReference type="EMBL" id="PAS92948.1"/>
    </source>
</evidence>
<dbReference type="RefSeq" id="WP_095524791.1">
    <property type="nucleotide sequence ID" value="NZ_MDUX01000031.1"/>
</dbReference>
<reference evidence="3 4" key="2">
    <citation type="submission" date="2017-07" db="EMBL/GenBank/DDBJ databases">
        <title>Candidatus Dactylopiibacterium carminicum, a nitrogen-fixing symbiont of the cochineal insect Dactylopius coccus and Dactylopius opuntiae (Hemiptera: Coccoidea: Dactylopiidae).</title>
        <authorList>
            <person name="Vera A."/>
        </authorList>
    </citation>
    <scope>NUCLEOTIDE SEQUENCE [LARGE SCALE GENOMIC DNA]</scope>
    <source>
        <strain evidence="3 4">NFDCM</strain>
    </source>
</reference>
<reference evidence="2 5" key="1">
    <citation type="submission" date="2016-08" db="EMBL/GenBank/DDBJ databases">
        <title>Candidatus Dactylopiibacterium carminicum genome sequence.</title>
        <authorList>
            <person name="Ramirez-Puebla S.T."/>
            <person name="Ormeno-Orrillo E."/>
            <person name="Vera-Ponce De Leon A."/>
            <person name="Luis L."/>
            <person name="Sanchez-Flores A."/>
            <person name="Monica R."/>
            <person name="Martinez-Romero E."/>
        </authorList>
    </citation>
    <scope>NUCLEOTIDE SEQUENCE [LARGE SCALE GENOMIC DNA]</scope>
    <source>
        <strain evidence="2">END1</strain>
    </source>
</reference>
<keyword evidence="5" id="KW-1185">Reference proteome</keyword>
<keyword evidence="1" id="KW-0472">Membrane</keyword>
<gene>
    <name evidence="2" type="ORF">BGI27_10260</name>
    <name evidence="3" type="ORF">CGU29_09590</name>
</gene>
<dbReference type="PANTHER" id="PTHR35867:SF1">
    <property type="entry name" value="PROTEIN RSEC"/>
    <property type="match status" value="1"/>
</dbReference>
<dbReference type="Pfam" id="PF04246">
    <property type="entry name" value="RseC_MucC"/>
    <property type="match status" value="1"/>
</dbReference>
<name>A0A272ES47_9RHOO</name>
<dbReference type="InterPro" id="IPR007359">
    <property type="entry name" value="SigmaE_reg_RseC_MucC"/>
</dbReference>
<evidence type="ECO:0000313" key="5">
    <source>
        <dbReference type="Proteomes" id="UP000623509"/>
    </source>
</evidence>
<evidence type="ECO:0000313" key="4">
    <source>
        <dbReference type="Proteomes" id="UP000216107"/>
    </source>
</evidence>
<proteinExistence type="predicted"/>
<sequence length="140" mass="14364">MIERNARIVSVTPQAMQATLLAPAGCAACGARKVCNGKQESLQVELPVLPGIGPGDEVLLGLETRELLRAAVLAYLLPATTLVLGAFVGDALAANPGAIAGAMAGFGLGVLLTRLLASRPLQPHVRCLQPDEIAFSAPES</sequence>
<comment type="caution">
    <text evidence="3">The sequence shown here is derived from an EMBL/GenBank/DDBJ whole genome shotgun (WGS) entry which is preliminary data.</text>
</comment>
<dbReference type="EMBL" id="NMRN01000026">
    <property type="protein sequence ID" value="PAS92948.1"/>
    <property type="molecule type" value="Genomic_DNA"/>
</dbReference>
<dbReference type="Proteomes" id="UP000216107">
    <property type="component" value="Unassembled WGS sequence"/>
</dbReference>
<dbReference type="EMBL" id="MDUX01000031">
    <property type="protein sequence ID" value="KAF7598985.1"/>
    <property type="molecule type" value="Genomic_DNA"/>
</dbReference>
<feature type="transmembrane region" description="Helical" evidence="1">
    <location>
        <begin position="72"/>
        <end position="92"/>
    </location>
</feature>
<accession>A0A272ES47</accession>
<evidence type="ECO:0008006" key="6">
    <source>
        <dbReference type="Google" id="ProtNLM"/>
    </source>
</evidence>
<dbReference type="InterPro" id="IPR026268">
    <property type="entry name" value="RseC"/>
</dbReference>
<dbReference type="Proteomes" id="UP000623509">
    <property type="component" value="Unassembled WGS sequence"/>
</dbReference>
<protein>
    <recommendedName>
        <fullName evidence="6">Fis family transcriptional regulator</fullName>
    </recommendedName>
</protein>
<keyword evidence="1" id="KW-1133">Transmembrane helix</keyword>